<dbReference type="InterPro" id="IPR003594">
    <property type="entry name" value="HATPase_dom"/>
</dbReference>
<dbReference type="PANTHER" id="PTHR24421:SF55">
    <property type="entry name" value="SENSOR HISTIDINE KINASE YDFH"/>
    <property type="match status" value="1"/>
</dbReference>
<feature type="domain" description="Histidine kinase/HSP90-like ATPase" evidence="7">
    <location>
        <begin position="293"/>
        <end position="389"/>
    </location>
</feature>
<keyword evidence="3" id="KW-0808">Transferase</keyword>
<sequence>MVQEESNSLAGEEIQLQKLDQVLAQVRHSLETGRQEIYDIADDCRKQCEIMQTRMEESNLETARLIDMVDSYEKMDRMARHRLMEVSSNFKRYSEEYIKSTYEKAQTTQNELIWLRQQELFQRKKREELSRQLKQYQEIARKADNYLQSTGLALKILEANLTSILDTMEEAIRRQNMGLWIVESLEAERRKISRELHDGPAQSIAGMLIRLDLVKYIFEEDSDRAMEELSSIRDMGRESLDDLRRIMFDLKPSAVQEVGLIATLKEYFEAYENKYDFEIEFVSFGQVKKYDLSLEIALFRVVQEAITNVRKHAGVKKAMVKLEAIPSGLNIVIKDRGKGFDVNEQAGFGQESYGILGMRERAELLGGKISIISRPGAGTQVIVEVPTEGEEQIG</sequence>
<comment type="catalytic activity">
    <reaction evidence="1">
        <text>ATP + protein L-histidine = ADP + protein N-phospho-L-histidine.</text>
        <dbReference type="EC" id="2.7.13.3"/>
    </reaction>
</comment>
<dbReference type="GO" id="GO:0046983">
    <property type="term" value="F:protein dimerization activity"/>
    <property type="evidence" value="ECO:0007669"/>
    <property type="project" value="InterPro"/>
</dbReference>
<name>A0A0E4G9C8_9FIRM</name>
<dbReference type="EMBL" id="CGIH01000005">
    <property type="protein sequence ID" value="CFX12186.1"/>
    <property type="molecule type" value="Genomic_DNA"/>
</dbReference>
<proteinExistence type="predicted"/>
<dbReference type="Pfam" id="PF02518">
    <property type="entry name" value="HATPase_c"/>
    <property type="match status" value="1"/>
</dbReference>
<dbReference type="Gene3D" id="1.20.5.1930">
    <property type="match status" value="1"/>
</dbReference>
<evidence type="ECO:0000259" key="7">
    <source>
        <dbReference type="SMART" id="SM00387"/>
    </source>
</evidence>
<organism evidence="8 9">
    <name type="scientific">Syntrophomonas zehnderi OL-4</name>
    <dbReference type="NCBI Taxonomy" id="690567"/>
    <lineage>
        <taxon>Bacteria</taxon>
        <taxon>Bacillati</taxon>
        <taxon>Bacillota</taxon>
        <taxon>Clostridia</taxon>
        <taxon>Eubacteriales</taxon>
        <taxon>Syntrophomonadaceae</taxon>
        <taxon>Syntrophomonas</taxon>
    </lineage>
</organism>
<dbReference type="GO" id="GO:0000155">
    <property type="term" value="F:phosphorelay sensor kinase activity"/>
    <property type="evidence" value="ECO:0007669"/>
    <property type="project" value="InterPro"/>
</dbReference>
<keyword evidence="4" id="KW-0418">Kinase</keyword>
<feature type="coiled-coil region" evidence="6">
    <location>
        <begin position="126"/>
        <end position="174"/>
    </location>
</feature>
<evidence type="ECO:0000256" key="2">
    <source>
        <dbReference type="ARBA" id="ARBA00012438"/>
    </source>
</evidence>
<accession>A0A0E4G9C8</accession>
<dbReference type="InterPro" id="IPR011712">
    <property type="entry name" value="Sig_transdc_His_kin_sub3_dim/P"/>
</dbReference>
<evidence type="ECO:0000256" key="4">
    <source>
        <dbReference type="ARBA" id="ARBA00022777"/>
    </source>
</evidence>
<dbReference type="InterPro" id="IPR036890">
    <property type="entry name" value="HATPase_C_sf"/>
</dbReference>
<dbReference type="RefSeq" id="WP_046495480.1">
    <property type="nucleotide sequence ID" value="NZ_CGIH01000005.1"/>
</dbReference>
<evidence type="ECO:0000256" key="6">
    <source>
        <dbReference type="SAM" id="Coils"/>
    </source>
</evidence>
<dbReference type="STRING" id="690567.531"/>
<dbReference type="PANTHER" id="PTHR24421">
    <property type="entry name" value="NITRATE/NITRITE SENSOR PROTEIN NARX-RELATED"/>
    <property type="match status" value="1"/>
</dbReference>
<dbReference type="SUPFAM" id="SSF55874">
    <property type="entry name" value="ATPase domain of HSP90 chaperone/DNA topoisomerase II/histidine kinase"/>
    <property type="match status" value="1"/>
</dbReference>
<evidence type="ECO:0000313" key="9">
    <source>
        <dbReference type="Proteomes" id="UP000045545"/>
    </source>
</evidence>
<reference evidence="8 9" key="1">
    <citation type="submission" date="2015-03" db="EMBL/GenBank/DDBJ databases">
        <authorList>
            <person name="Murphy D."/>
        </authorList>
    </citation>
    <scope>NUCLEOTIDE SEQUENCE [LARGE SCALE GENOMIC DNA]</scope>
    <source>
        <strain evidence="8 9">OL-4</strain>
    </source>
</reference>
<dbReference type="Pfam" id="PF05384">
    <property type="entry name" value="DegS"/>
    <property type="match status" value="1"/>
</dbReference>
<dbReference type="Pfam" id="PF07730">
    <property type="entry name" value="HisKA_3"/>
    <property type="match status" value="1"/>
</dbReference>
<dbReference type="InterPro" id="IPR050482">
    <property type="entry name" value="Sensor_HK_TwoCompSys"/>
</dbReference>
<evidence type="ECO:0000256" key="5">
    <source>
        <dbReference type="ARBA" id="ARBA00023012"/>
    </source>
</evidence>
<keyword evidence="9" id="KW-1185">Reference proteome</keyword>
<dbReference type="SMART" id="SM00387">
    <property type="entry name" value="HATPase_c"/>
    <property type="match status" value="1"/>
</dbReference>
<dbReference type="AlphaFoldDB" id="A0A0E4G9C8"/>
<dbReference type="GO" id="GO:0016020">
    <property type="term" value="C:membrane"/>
    <property type="evidence" value="ECO:0007669"/>
    <property type="project" value="InterPro"/>
</dbReference>
<gene>
    <name evidence="8" type="ORF">531</name>
</gene>
<dbReference type="CDD" id="cd16917">
    <property type="entry name" value="HATPase_UhpB-NarQ-NarX-like"/>
    <property type="match status" value="1"/>
</dbReference>
<dbReference type="Proteomes" id="UP000045545">
    <property type="component" value="Unassembled WGS sequence"/>
</dbReference>
<keyword evidence="5" id="KW-0902">Two-component regulatory system</keyword>
<dbReference type="InterPro" id="IPR008595">
    <property type="entry name" value="DegS"/>
</dbReference>
<keyword evidence="6" id="KW-0175">Coiled coil</keyword>
<evidence type="ECO:0000256" key="3">
    <source>
        <dbReference type="ARBA" id="ARBA00022679"/>
    </source>
</evidence>
<protein>
    <recommendedName>
        <fullName evidence="2">histidine kinase</fullName>
        <ecNumber evidence="2">2.7.13.3</ecNumber>
    </recommendedName>
</protein>
<dbReference type="EC" id="2.7.13.3" evidence="2"/>
<evidence type="ECO:0000313" key="8">
    <source>
        <dbReference type="EMBL" id="CFX12186.1"/>
    </source>
</evidence>
<dbReference type="Gene3D" id="3.30.565.10">
    <property type="entry name" value="Histidine kinase-like ATPase, C-terminal domain"/>
    <property type="match status" value="1"/>
</dbReference>
<evidence type="ECO:0000256" key="1">
    <source>
        <dbReference type="ARBA" id="ARBA00000085"/>
    </source>
</evidence>